<dbReference type="GO" id="GO:0052745">
    <property type="term" value="F:inositol phosphate phosphatase activity"/>
    <property type="evidence" value="ECO:0007669"/>
    <property type="project" value="TreeGrafter"/>
</dbReference>
<organism evidence="2 3">
    <name type="scientific">Electrophorus voltai</name>
    <dbReference type="NCBI Taxonomy" id="2609070"/>
    <lineage>
        <taxon>Eukaryota</taxon>
        <taxon>Metazoa</taxon>
        <taxon>Chordata</taxon>
        <taxon>Craniata</taxon>
        <taxon>Vertebrata</taxon>
        <taxon>Euteleostomi</taxon>
        <taxon>Actinopterygii</taxon>
        <taxon>Neopterygii</taxon>
        <taxon>Teleostei</taxon>
        <taxon>Ostariophysi</taxon>
        <taxon>Gymnotiformes</taxon>
        <taxon>Gymnotoidei</taxon>
        <taxon>Gymnotidae</taxon>
        <taxon>Electrophorus</taxon>
    </lineage>
</organism>
<dbReference type="EMBL" id="JAROKS010000017">
    <property type="protein sequence ID" value="KAK1794538.1"/>
    <property type="molecule type" value="Genomic_DNA"/>
</dbReference>
<sequence>MGFTHYVNDSLMRFFDQCQRFVEDVENSKTALKEVEIFKTSVEMEGVRRKMASRLQIPHSLITSDLVEAAFFLCSYELAIKSENSLWCNTLDEVDAEVLEYKNDLKQYWKRAYGYDINRKSSCSLFHDLFRRLEEASHYYRLGKATKAATVQVGHAETLLPLLSLMGFFRDKTPLTAENFSVQRGRKFRTSQIVPYAANLLFVLYECRDELRLQFFLNEKPVQFPSIGHPAPLYDTVRAHYSKLLQGCDFNKECELPKVNHMNTEL</sequence>
<dbReference type="Proteomes" id="UP001239994">
    <property type="component" value="Unassembled WGS sequence"/>
</dbReference>
<dbReference type="GO" id="GO:0003993">
    <property type="term" value="F:acid phosphatase activity"/>
    <property type="evidence" value="ECO:0007669"/>
    <property type="project" value="TreeGrafter"/>
</dbReference>
<dbReference type="PANTHER" id="PTHR20963:SF37">
    <property type="entry name" value="MULTIPLE INOSITOL POLYPHOSPHATE PHOSPHATASE 1"/>
    <property type="match status" value="1"/>
</dbReference>
<evidence type="ECO:0000256" key="1">
    <source>
        <dbReference type="ARBA" id="ARBA00022801"/>
    </source>
</evidence>
<proteinExistence type="predicted"/>
<evidence type="ECO:0000313" key="3">
    <source>
        <dbReference type="Proteomes" id="UP001239994"/>
    </source>
</evidence>
<dbReference type="InterPro" id="IPR000560">
    <property type="entry name" value="His_Pase_clade-2"/>
</dbReference>
<evidence type="ECO:0000313" key="2">
    <source>
        <dbReference type="EMBL" id="KAK1794538.1"/>
    </source>
</evidence>
<dbReference type="CDD" id="cd07061">
    <property type="entry name" value="HP_HAP_like"/>
    <property type="match status" value="1"/>
</dbReference>
<reference evidence="2" key="1">
    <citation type="submission" date="2023-03" db="EMBL/GenBank/DDBJ databases">
        <title>Electrophorus voltai genome.</title>
        <authorList>
            <person name="Bian C."/>
        </authorList>
    </citation>
    <scope>NUCLEOTIDE SEQUENCE</scope>
    <source>
        <strain evidence="2">CB-2022</strain>
        <tissue evidence="2">Muscle</tissue>
    </source>
</reference>
<dbReference type="AlphaFoldDB" id="A0AAD9DVC0"/>
<keyword evidence="3" id="KW-1185">Reference proteome</keyword>
<evidence type="ECO:0008006" key="4">
    <source>
        <dbReference type="Google" id="ProtNLM"/>
    </source>
</evidence>
<dbReference type="Pfam" id="PF00328">
    <property type="entry name" value="His_Phos_2"/>
    <property type="match status" value="1"/>
</dbReference>
<dbReference type="Gene3D" id="3.40.50.1240">
    <property type="entry name" value="Phosphoglycerate mutase-like"/>
    <property type="match status" value="1"/>
</dbReference>
<keyword evidence="1" id="KW-0378">Hydrolase</keyword>
<gene>
    <name evidence="2" type="ORF">P4O66_010785</name>
</gene>
<dbReference type="SUPFAM" id="SSF53254">
    <property type="entry name" value="Phosphoglycerate mutase-like"/>
    <property type="match status" value="1"/>
</dbReference>
<comment type="caution">
    <text evidence="2">The sequence shown here is derived from an EMBL/GenBank/DDBJ whole genome shotgun (WGS) entry which is preliminary data.</text>
</comment>
<dbReference type="PANTHER" id="PTHR20963">
    <property type="entry name" value="MULTIPLE INOSITOL POLYPHOSPHATE PHOSPHATASE-RELATED"/>
    <property type="match status" value="1"/>
</dbReference>
<accession>A0AAD9DVC0</accession>
<dbReference type="InterPro" id="IPR029033">
    <property type="entry name" value="His_PPase_superfam"/>
</dbReference>
<protein>
    <recommendedName>
        <fullName evidence="4">Multiple inositol polyphosphate phosphatase 1</fullName>
    </recommendedName>
</protein>
<name>A0AAD9DVC0_9TELE</name>